<proteinExistence type="predicted"/>
<organism evidence="2">
    <name type="scientific">uncultured Solirubrobacteraceae bacterium</name>
    <dbReference type="NCBI Taxonomy" id="1162706"/>
    <lineage>
        <taxon>Bacteria</taxon>
        <taxon>Bacillati</taxon>
        <taxon>Actinomycetota</taxon>
        <taxon>Thermoleophilia</taxon>
        <taxon>Solirubrobacterales</taxon>
        <taxon>Solirubrobacteraceae</taxon>
        <taxon>environmental samples</taxon>
    </lineage>
</organism>
<name>A0A6J4SR82_9ACTN</name>
<evidence type="ECO:0000256" key="1">
    <source>
        <dbReference type="SAM" id="MobiDB-lite"/>
    </source>
</evidence>
<protein>
    <submittedName>
        <fullName evidence="2">Uncharacterized protein</fullName>
    </submittedName>
</protein>
<evidence type="ECO:0000313" key="2">
    <source>
        <dbReference type="EMBL" id="CAA9503073.1"/>
    </source>
</evidence>
<feature type="compositionally biased region" description="Basic and acidic residues" evidence="1">
    <location>
        <begin position="164"/>
        <end position="175"/>
    </location>
</feature>
<reference evidence="2" key="1">
    <citation type="submission" date="2020-02" db="EMBL/GenBank/DDBJ databases">
        <authorList>
            <person name="Meier V. D."/>
        </authorList>
    </citation>
    <scope>NUCLEOTIDE SEQUENCE</scope>
    <source>
        <strain evidence="2">AVDCRST_MAG30</strain>
    </source>
</reference>
<accession>A0A6J4SR82</accession>
<sequence length="198" mass="20603">MALVGVVGRLRAARVARGVRLVARLRARGEAGVVADVGVRDAVVAVDGLLELGVERVGVGLGGALDQLAVVADGDPAVGDVGLVERDHHPPAAGADRHEGGLVVAGDEEDLLHRSDLLLGDVEQRLAPQLGHLVLVEHGRPPGKFARSVRSGSAYRPASARKPWAADRARERRGMPSDGSLTVAPCHCASSSRRTRSA</sequence>
<feature type="region of interest" description="Disordered" evidence="1">
    <location>
        <begin position="145"/>
        <end position="198"/>
    </location>
</feature>
<dbReference type="EMBL" id="CADCVS010000269">
    <property type="protein sequence ID" value="CAA9503073.1"/>
    <property type="molecule type" value="Genomic_DNA"/>
</dbReference>
<dbReference type="AlphaFoldDB" id="A0A6J4SR82"/>
<gene>
    <name evidence="2" type="ORF">AVDCRST_MAG30-2035</name>
</gene>